<dbReference type="InterPro" id="IPR050126">
    <property type="entry name" value="Ap4A_hydrolase"/>
</dbReference>
<dbReference type="InterPro" id="IPR029052">
    <property type="entry name" value="Metallo-depent_PP-like"/>
</dbReference>
<feature type="domain" description="Calcineurin-like phosphoesterase" evidence="2">
    <location>
        <begin position="32"/>
        <end position="218"/>
    </location>
</feature>
<dbReference type="PANTHER" id="PTHR42850:SF4">
    <property type="entry name" value="ZINC-DEPENDENT ENDOPOLYPHOSPHATASE"/>
    <property type="match status" value="1"/>
</dbReference>
<accession>Q2G3U8</accession>
<dbReference type="SUPFAM" id="SSF56300">
    <property type="entry name" value="Metallo-dependent phosphatases"/>
    <property type="match status" value="1"/>
</dbReference>
<dbReference type="EMBL" id="CP000248">
    <property type="protein sequence ID" value="ABD27475.1"/>
    <property type="molecule type" value="Genomic_DNA"/>
</dbReference>
<sequence length="268" mass="29915">MFSKLRSLFSPESPAPRAPEPQAEYRVPAGRRVYAIGDIHGRLDLFEQVLALIDEDDARRGPAETTLVLLGDLIDRGPDSRGVVERAMELAQTGRVRILAGNHEEMLLDSFGNEEVLRHFLRHGGKETLFSYGLAMEDYAKSNLPDLQERLPTLVPQSHLDFMRRMENQVVVGDYLFVHAGIRPGVPLAEQAVSDMRWIRRDFLDFAEDHGCMVVHGHTITDEPALLHNRIGIDTGAFASGRLTALGIEGAERWILSANIARQANDTN</sequence>
<dbReference type="KEGG" id="nar:Saro_3040"/>
<dbReference type="GO" id="GO:0016791">
    <property type="term" value="F:phosphatase activity"/>
    <property type="evidence" value="ECO:0007669"/>
    <property type="project" value="TreeGrafter"/>
</dbReference>
<feature type="region of interest" description="Disordered" evidence="1">
    <location>
        <begin position="1"/>
        <end position="23"/>
    </location>
</feature>
<dbReference type="RefSeq" id="WP_011446679.1">
    <property type="nucleotide sequence ID" value="NC_007794.1"/>
</dbReference>
<dbReference type="STRING" id="279238.Saro_3040"/>
<name>Q2G3U8_NOVAD</name>
<evidence type="ECO:0000313" key="3">
    <source>
        <dbReference type="EMBL" id="ABD27475.1"/>
    </source>
</evidence>
<dbReference type="GO" id="GO:0005737">
    <property type="term" value="C:cytoplasm"/>
    <property type="evidence" value="ECO:0007669"/>
    <property type="project" value="TreeGrafter"/>
</dbReference>
<dbReference type="Pfam" id="PF00149">
    <property type="entry name" value="Metallophos"/>
    <property type="match status" value="1"/>
</dbReference>
<dbReference type="GO" id="GO:0008803">
    <property type="term" value="F:bis(5'-nucleosyl)-tetraphosphatase (symmetrical) activity"/>
    <property type="evidence" value="ECO:0007669"/>
    <property type="project" value="TreeGrafter"/>
</dbReference>
<organism evidence="3 4">
    <name type="scientific">Novosphingobium aromaticivorans (strain ATCC 700278 / DSM 12444 / CCUG 56034 / CIP 105152 / NBRC 16084 / F199)</name>
    <dbReference type="NCBI Taxonomy" id="279238"/>
    <lineage>
        <taxon>Bacteria</taxon>
        <taxon>Pseudomonadati</taxon>
        <taxon>Pseudomonadota</taxon>
        <taxon>Alphaproteobacteria</taxon>
        <taxon>Sphingomonadales</taxon>
        <taxon>Sphingomonadaceae</taxon>
        <taxon>Novosphingobium</taxon>
    </lineage>
</organism>
<dbReference type="eggNOG" id="COG0639">
    <property type="taxonomic scope" value="Bacteria"/>
</dbReference>
<reference evidence="4" key="1">
    <citation type="submission" date="2006-01" db="EMBL/GenBank/DDBJ databases">
        <title>Complete sequence of Novosphingobium aromaticivorans DSM 12444.</title>
        <authorList>
            <consortium name="US DOE Joint Genome Institute"/>
            <person name="Copeland A."/>
            <person name="Lucas S."/>
            <person name="Lapidus A."/>
            <person name="Barry K."/>
            <person name="Detter J.C."/>
            <person name="Glavina T."/>
            <person name="Hammon N."/>
            <person name="Israni S."/>
            <person name="Pitluck S."/>
            <person name="Chain P."/>
            <person name="Malfatti S."/>
            <person name="Shin M."/>
            <person name="Vergez L."/>
            <person name="Schmutz J."/>
            <person name="Larimer F."/>
            <person name="Land M."/>
            <person name="Kyrpides N."/>
            <person name="Ivanova N."/>
            <person name="Fredrickson J."/>
            <person name="Balkwill D."/>
            <person name="Romine M.F."/>
            <person name="Richardson P."/>
        </authorList>
    </citation>
    <scope>NUCLEOTIDE SEQUENCE [LARGE SCALE GENOMIC DNA]</scope>
    <source>
        <strain evidence="4">ATCC 700278 / DSM 12444 / CCUG 56034 / CIP 105152 / NBRC 16084 / F199</strain>
    </source>
</reference>
<dbReference type="Proteomes" id="UP000009134">
    <property type="component" value="Chromosome"/>
</dbReference>
<gene>
    <name evidence="3" type="ordered locus">Saro_3040</name>
</gene>
<proteinExistence type="predicted"/>
<dbReference type="PANTHER" id="PTHR42850">
    <property type="entry name" value="METALLOPHOSPHOESTERASE"/>
    <property type="match status" value="1"/>
</dbReference>
<evidence type="ECO:0000313" key="4">
    <source>
        <dbReference type="Proteomes" id="UP000009134"/>
    </source>
</evidence>
<dbReference type="AlphaFoldDB" id="Q2G3U8"/>
<evidence type="ECO:0000256" key="1">
    <source>
        <dbReference type="SAM" id="MobiDB-lite"/>
    </source>
</evidence>
<protein>
    <submittedName>
        <fullName evidence="3">Metallophosphoesterase</fullName>
    </submittedName>
</protein>
<dbReference type="HOGENOM" id="CLU_023125_4_1_5"/>
<keyword evidence="4" id="KW-1185">Reference proteome</keyword>
<dbReference type="GO" id="GO:0110154">
    <property type="term" value="P:RNA decapping"/>
    <property type="evidence" value="ECO:0007669"/>
    <property type="project" value="TreeGrafter"/>
</dbReference>
<dbReference type="Gene3D" id="3.60.21.10">
    <property type="match status" value="1"/>
</dbReference>
<dbReference type="InterPro" id="IPR004843">
    <property type="entry name" value="Calcineurin-like_PHP"/>
</dbReference>
<evidence type="ECO:0000259" key="2">
    <source>
        <dbReference type="Pfam" id="PF00149"/>
    </source>
</evidence>
<dbReference type="CDD" id="cd00144">
    <property type="entry name" value="MPP_PPP_family"/>
    <property type="match status" value="1"/>
</dbReference>